<dbReference type="Gene3D" id="2.60.40.10">
    <property type="entry name" value="Immunoglobulins"/>
    <property type="match status" value="1"/>
</dbReference>
<dbReference type="AlphaFoldDB" id="A0AAU9DYK3"/>
<dbReference type="Gene3D" id="3.90.190.10">
    <property type="entry name" value="Protein tyrosine phosphatase superfamily"/>
    <property type="match status" value="1"/>
</dbReference>
<dbReference type="GO" id="GO:0004721">
    <property type="term" value="F:phosphoprotein phosphatase activity"/>
    <property type="evidence" value="ECO:0007669"/>
    <property type="project" value="InterPro"/>
</dbReference>
<dbReference type="InterPro" id="IPR029021">
    <property type="entry name" value="Prot-tyrosine_phosphatase-like"/>
</dbReference>
<dbReference type="Proteomes" id="UP001321582">
    <property type="component" value="Chromosome"/>
</dbReference>
<reference evidence="2 3" key="1">
    <citation type="submission" date="2022-11" db="EMBL/GenBank/DDBJ databases">
        <title>Haliovirga abyssi gen. nov., sp. nov., a mesophilic fermentative bacterium isolated from the Iheya North hydrothermal field and the proposal of Haliovirgaceae fam. nov.</title>
        <authorList>
            <person name="Miyazaki U."/>
            <person name="Tame A."/>
            <person name="Miyazaki J."/>
            <person name="Takai K."/>
            <person name="Sawayama S."/>
            <person name="Kitajima M."/>
            <person name="Okamoto A."/>
            <person name="Nakagawa S."/>
        </authorList>
    </citation>
    <scope>NUCLEOTIDE SEQUENCE [LARGE SCALE GENOMIC DNA]</scope>
    <source>
        <strain evidence="2 3">IC12</strain>
    </source>
</reference>
<dbReference type="SUPFAM" id="SSF52799">
    <property type="entry name" value="(Phosphotyrosine protein) phosphatases II"/>
    <property type="match status" value="1"/>
</dbReference>
<feature type="domain" description="Tyrosine specific protein phosphatases" evidence="1">
    <location>
        <begin position="310"/>
        <end position="347"/>
    </location>
</feature>
<dbReference type="InterPro" id="IPR013783">
    <property type="entry name" value="Ig-like_fold"/>
</dbReference>
<dbReference type="KEGG" id="haby:HLVA_10940"/>
<dbReference type="PROSITE" id="PS00383">
    <property type="entry name" value="TYR_PHOSPHATASE_1"/>
    <property type="match status" value="1"/>
</dbReference>
<dbReference type="PROSITE" id="PS50056">
    <property type="entry name" value="TYR_PHOSPHATASE_2"/>
    <property type="match status" value="1"/>
</dbReference>
<evidence type="ECO:0000313" key="3">
    <source>
        <dbReference type="Proteomes" id="UP001321582"/>
    </source>
</evidence>
<dbReference type="EMBL" id="AP027059">
    <property type="protein sequence ID" value="BDU50525.1"/>
    <property type="molecule type" value="Genomic_DNA"/>
</dbReference>
<accession>A0AAU9DYK3</accession>
<name>A0AAU9DYK3_9FUSO</name>
<protein>
    <recommendedName>
        <fullName evidence="1">Tyrosine specific protein phosphatases domain-containing protein</fullName>
    </recommendedName>
</protein>
<evidence type="ECO:0000259" key="1">
    <source>
        <dbReference type="PROSITE" id="PS50056"/>
    </source>
</evidence>
<dbReference type="InterPro" id="IPR026893">
    <property type="entry name" value="Tyr/Ser_Pase_IphP-type"/>
</dbReference>
<sequence>MKKSIVLFTVLFLLLGCTGISKKSLKNEVKKNIKGNSYSKYDKMKLDNSTKLKGYFFDKSNVVFVFDMSANKENLEKSLKKDTTISTVSLAGSFNNWKPNDKWEMSKSTKNNVWFLKKKITDIAIPGNSGQPEFAFYLEGTYQRKGRSRPTEAWVKPSDKLEVGYKFNDQWADMYNYVILFDGDNKDVIAKNDKISRIIKSKYISDYEQANFREVSTGNIKEKTLYRSYHPFIPSRKTDPKKSKQEQLRMEKVQELMKKNQIKSIINLTDGEEISNDPRITKFYKTILDEKNVLLAKTKYSIVYYGSDTENFKELMKKVVNFIIEKEPPFLIHCRLGSDRTGVVTAVIESFMGADWGEISSDYDKTNDVGMGEYRNIKLLKYSLENLYKIKINSLEQKFNKDGYEYLSKELGFSDDKINLFYEKLKK</sequence>
<dbReference type="InterPro" id="IPR016130">
    <property type="entry name" value="Tyr_Pase_AS"/>
</dbReference>
<dbReference type="Pfam" id="PF13350">
    <property type="entry name" value="Y_phosphatase3"/>
    <property type="match status" value="1"/>
</dbReference>
<evidence type="ECO:0000313" key="2">
    <source>
        <dbReference type="EMBL" id="BDU50525.1"/>
    </source>
</evidence>
<proteinExistence type="predicted"/>
<dbReference type="RefSeq" id="WP_307903392.1">
    <property type="nucleotide sequence ID" value="NZ_AP027059.1"/>
</dbReference>
<keyword evidence="3" id="KW-1185">Reference proteome</keyword>
<gene>
    <name evidence="2" type="ORF">HLVA_10940</name>
</gene>
<organism evidence="2 3">
    <name type="scientific">Haliovirga abyssi</name>
    <dbReference type="NCBI Taxonomy" id="2996794"/>
    <lineage>
        <taxon>Bacteria</taxon>
        <taxon>Fusobacteriati</taxon>
        <taxon>Fusobacteriota</taxon>
        <taxon>Fusobacteriia</taxon>
        <taxon>Fusobacteriales</taxon>
        <taxon>Haliovirgaceae</taxon>
        <taxon>Haliovirga</taxon>
    </lineage>
</organism>
<dbReference type="InterPro" id="IPR000387">
    <property type="entry name" value="Tyr_Pase_dom"/>
</dbReference>
<dbReference type="PROSITE" id="PS51257">
    <property type="entry name" value="PROKAR_LIPOPROTEIN"/>
    <property type="match status" value="1"/>
</dbReference>